<dbReference type="EMBL" id="JAPAAF010000003">
    <property type="protein sequence ID" value="MCW0481885.1"/>
    <property type="molecule type" value="Genomic_DNA"/>
</dbReference>
<dbReference type="Proteomes" id="UP001163821">
    <property type="component" value="Unassembled WGS sequence"/>
</dbReference>
<organism evidence="1 2">
    <name type="scientific">Gaoshiqia sediminis</name>
    <dbReference type="NCBI Taxonomy" id="2986998"/>
    <lineage>
        <taxon>Bacteria</taxon>
        <taxon>Pseudomonadati</taxon>
        <taxon>Bacteroidota</taxon>
        <taxon>Bacteroidia</taxon>
        <taxon>Marinilabiliales</taxon>
        <taxon>Prolixibacteraceae</taxon>
        <taxon>Gaoshiqia</taxon>
    </lineage>
</organism>
<accession>A0AA41Y9T3</accession>
<comment type="caution">
    <text evidence="1">The sequence shown here is derived from an EMBL/GenBank/DDBJ whole genome shotgun (WGS) entry which is preliminary data.</text>
</comment>
<reference evidence="1" key="1">
    <citation type="submission" date="2022-10" db="EMBL/GenBank/DDBJ databases">
        <title>Gaoshiqiia sediminis gen. nov., sp. nov., isolated from coastal sediment.</title>
        <authorList>
            <person name="Yu W.X."/>
            <person name="Mu D.S."/>
            <person name="Du J.Z."/>
            <person name="Liang Y.Q."/>
        </authorList>
    </citation>
    <scope>NUCLEOTIDE SEQUENCE</scope>
    <source>
        <strain evidence="1">A06</strain>
    </source>
</reference>
<evidence type="ECO:0000313" key="2">
    <source>
        <dbReference type="Proteomes" id="UP001163821"/>
    </source>
</evidence>
<protein>
    <submittedName>
        <fullName evidence="1">Uncharacterized protein</fullName>
    </submittedName>
</protein>
<dbReference type="RefSeq" id="WP_282590495.1">
    <property type="nucleotide sequence ID" value="NZ_JAPAAF010000003.1"/>
</dbReference>
<name>A0AA41Y9T3_9BACT</name>
<dbReference type="AlphaFoldDB" id="A0AA41Y9T3"/>
<proteinExistence type="predicted"/>
<sequence length="536" mass="58787">MKKLSLPLVIIVVGIIAAGIPFLFSGSNKASLDISINSIPLIMPAAHKVYANPDALNGQYHLFKAKITNTGKKTLENVVVKYQVPGHIEWTEISTTGIMIPGQTIVAVCYPVFNPSVTSKTTESVERANVTVEWEGADHRDIIEESFTFKMLSRNDFAYTCIPSDEILGWGDVYDNDPLLPCFVTPNDPIVKYYTQIVQEKVLKGEAASVTRSPEQGVQFMLGLYEATRMSHMVYSGTKGIPQNLQDVQTLIQHVRLPREVITGNTGLCIELSVLYASVLSNAGLDPIIYLIPGHAYPGFKIDGQYYAIEATGIGGEGLGKISSAQEAYKLGMEQLDEFIKATQAGDPRYSIIDVHQLNASGVISMNLDDNDYLRKKVDEIAENFTPKHQQVIQYVQQPVSNQLADASRFPGPLSFLIPTGWVTYHNPAPGFPLLIAQITSPDMVASVSVYNIPASSAEEAMHQLKQYFSQMGLALQYSISGSNVQGTSANYTTTFRWIGKIAPMSGGYRLVAVGSDNQLYSQYTGVINSVYNSIR</sequence>
<gene>
    <name evidence="1" type="ORF">N2K84_04025</name>
</gene>
<evidence type="ECO:0000313" key="1">
    <source>
        <dbReference type="EMBL" id="MCW0481885.1"/>
    </source>
</evidence>
<keyword evidence="2" id="KW-1185">Reference proteome</keyword>